<dbReference type="PANTHER" id="PTHR34361:SF2">
    <property type="entry name" value="OS08G0157800 PROTEIN"/>
    <property type="match status" value="1"/>
</dbReference>
<name>A0A9D5CLT0_9LILI</name>
<evidence type="ECO:0000256" key="1">
    <source>
        <dbReference type="SAM" id="MobiDB-lite"/>
    </source>
</evidence>
<comment type="caution">
    <text evidence="2">The sequence shown here is derived from an EMBL/GenBank/DDBJ whole genome shotgun (WGS) entry which is preliminary data.</text>
</comment>
<feature type="compositionally biased region" description="Polar residues" evidence="1">
    <location>
        <begin position="932"/>
        <end position="941"/>
    </location>
</feature>
<accession>A0A9D5CLT0</accession>
<sequence>MFFRGYSPPTYSPSYSGLSPLAPPFTVDHSHFDRPHPFSSASDPSASYPAVPPSTYPDPYPYYHPPTPSSSGENFSTFEVDLGGVGLFRQDGSLGGDYGSDRLLMDPQPRWNSLMFGRDPFAGKGHYGSEYSGWLDEKHPSVFEKNAESAYSGRLFWGQTGTTEGMSHPKPPDPFVDPERCNIFDFHGSNHGLMDGFGSQSAGSIFYEPPATFPSSNQLLVSPTTTLYSSEYNIPRNGHSTVHSRCLFDHTHSRSERDSPFLHPYTGGKDWYAETSNAPNDVKGYTCLPGYLTPVQRGFSSDNEPLTGKSMQCAVDISDIRRDLDNSNSLTSISVPAEPVNSMQTFLETVDHLNLSVDSPCWKGASGSQQSPFSVGEAPEPGSMTKESEKSNESQQFKNHLLNSVHSEAMSSAKLEGNLIGDKHSLCSSLFLYLQSENREVNDGHKATSSALSNGDEQGDQSFKVIGKCRNEPMSQGHHQPEDSNLKFVDHGVSLHFANESSVFDGIVDTEKGLMDSGQDSTIGSDSCAGVHVVNDSKFSLPGWIAESLGPSDFLGEFSPSENNIQLSLKVMHGLSKVLLNTDGIDSNELKEHDYELLRMIIRNLEGFNLKGKKDCKFSSSEDNAQLFLKAMHGLTKVLLNTDCVGNNELKEHDYELLQMIIWNLEGLNLKNKKGKGKGSSHISGVDAAVPDVAPMKVDGTSGKMHFTGCNLDGDSLDKNVPASGIADSVVDYMTHALEKISIESPFGQEENPQTKFYKKLWIDAEIASCAVKYELQLLRMNAEMENDKHKAKESLEASCTSVKPMQFPRTLSPNSLHVADVVEGTTDDVKERLCHDSGTAEESANASCNRNSHVAFPLAVAGAIDSSVMTRFHILNEQLDEPIGDAVEDRNATGIIDIAMQNKGSISSNLFDSDDIVGPKSVEMMHAESDTNFSRGQPNATAEPGYASQASKARSGDASYFSGSHIEVSPTVFHTDSLMNQSYSPIIHGNKSSSGYDSSSEWEHVMDEEFTLI</sequence>
<dbReference type="PANTHER" id="PTHR34361">
    <property type="entry name" value="OS08G0157800 PROTEIN"/>
    <property type="match status" value="1"/>
</dbReference>
<evidence type="ECO:0000313" key="3">
    <source>
        <dbReference type="Proteomes" id="UP001085076"/>
    </source>
</evidence>
<dbReference type="EMBL" id="JAGGNH010000004">
    <property type="protein sequence ID" value="KAJ0974470.1"/>
    <property type="molecule type" value="Genomic_DNA"/>
</dbReference>
<reference evidence="2" key="1">
    <citation type="submission" date="2021-03" db="EMBL/GenBank/DDBJ databases">
        <authorList>
            <person name="Li Z."/>
            <person name="Yang C."/>
        </authorList>
    </citation>
    <scope>NUCLEOTIDE SEQUENCE</scope>
    <source>
        <strain evidence="2">Dzin_1.0</strain>
        <tissue evidence="2">Leaf</tissue>
    </source>
</reference>
<feature type="region of interest" description="Disordered" evidence="1">
    <location>
        <begin position="932"/>
        <end position="952"/>
    </location>
</feature>
<dbReference type="OrthoDB" id="611935at2759"/>
<evidence type="ECO:0000313" key="2">
    <source>
        <dbReference type="EMBL" id="KAJ0974470.1"/>
    </source>
</evidence>
<dbReference type="Proteomes" id="UP001085076">
    <property type="component" value="Miscellaneous, Linkage group lg04"/>
</dbReference>
<protein>
    <submittedName>
        <fullName evidence="2">Uncharacterized protein</fullName>
    </submittedName>
</protein>
<reference evidence="2" key="2">
    <citation type="journal article" date="2022" name="Hortic Res">
        <title>The genome of Dioscorea zingiberensis sheds light on the biosynthesis, origin and evolution of the medicinally important diosgenin saponins.</title>
        <authorList>
            <person name="Li Y."/>
            <person name="Tan C."/>
            <person name="Li Z."/>
            <person name="Guo J."/>
            <person name="Li S."/>
            <person name="Chen X."/>
            <person name="Wang C."/>
            <person name="Dai X."/>
            <person name="Yang H."/>
            <person name="Song W."/>
            <person name="Hou L."/>
            <person name="Xu J."/>
            <person name="Tong Z."/>
            <person name="Xu A."/>
            <person name="Yuan X."/>
            <person name="Wang W."/>
            <person name="Yang Q."/>
            <person name="Chen L."/>
            <person name="Sun Z."/>
            <person name="Wang K."/>
            <person name="Pan B."/>
            <person name="Chen J."/>
            <person name="Bao Y."/>
            <person name="Liu F."/>
            <person name="Qi X."/>
            <person name="Gang D.R."/>
            <person name="Wen J."/>
            <person name="Li J."/>
        </authorList>
    </citation>
    <scope>NUCLEOTIDE SEQUENCE</scope>
    <source>
        <strain evidence="2">Dzin_1.0</strain>
    </source>
</reference>
<proteinExistence type="predicted"/>
<dbReference type="AlphaFoldDB" id="A0A9D5CLT0"/>
<keyword evidence="3" id="KW-1185">Reference proteome</keyword>
<gene>
    <name evidence="2" type="ORF">J5N97_016435</name>
</gene>
<feature type="region of interest" description="Disordered" evidence="1">
    <location>
        <begin position="366"/>
        <end position="396"/>
    </location>
</feature>
<organism evidence="2 3">
    <name type="scientific">Dioscorea zingiberensis</name>
    <dbReference type="NCBI Taxonomy" id="325984"/>
    <lineage>
        <taxon>Eukaryota</taxon>
        <taxon>Viridiplantae</taxon>
        <taxon>Streptophyta</taxon>
        <taxon>Embryophyta</taxon>
        <taxon>Tracheophyta</taxon>
        <taxon>Spermatophyta</taxon>
        <taxon>Magnoliopsida</taxon>
        <taxon>Liliopsida</taxon>
        <taxon>Dioscoreales</taxon>
        <taxon>Dioscoreaceae</taxon>
        <taxon>Dioscorea</taxon>
    </lineage>
</organism>